<sequence length="387" mass="39857">MSGTWMFVLPRRIGRGAGIAFVFAGVLLTGFATGSWSQEADGGNGEGAPIRPRTLADAPIPPVGGSDASELVSRSGDRWSAAYSAREYEGLRQALEGEYVGVGIAVRRSAQGVLEVARVTEGSPADRAGIRRGDLLRTVDGEAVAASPVTEVVALLRGGQGGADTEPQAAPGSEVELGLSRDGRLWEHELRRAELRTESVSIRAMAPDCVRITVGSFTKGTAADVREAVRALPEGTGVLLDLRGNAGGLLHEAAGTAGVFLDGGVVGTYDEGGTQRALRAERGGDTRTSLVVLVDGGSMSAAELVAGALQDRGRALVVGTRTFGKGTVQMPRKQPDGSVAELTVGRYTTPTGRELDGVGLAPDVTVREGERATAKARTVLSGLSGGS</sequence>
<comment type="similarity">
    <text evidence="1">Belongs to the peptidase S41A family.</text>
</comment>
<dbReference type="Pfam" id="PF03572">
    <property type="entry name" value="Peptidase_S41"/>
    <property type="match status" value="1"/>
</dbReference>
<dbReference type="SUPFAM" id="SSF50156">
    <property type="entry name" value="PDZ domain-like"/>
    <property type="match status" value="1"/>
</dbReference>
<name>A0A949JER1_9ACTN</name>
<evidence type="ECO:0000256" key="5">
    <source>
        <dbReference type="SAM" id="MobiDB-lite"/>
    </source>
</evidence>
<organism evidence="7 8">
    <name type="scientific">Streptomyces tardus</name>
    <dbReference type="NCBI Taxonomy" id="2780544"/>
    <lineage>
        <taxon>Bacteria</taxon>
        <taxon>Bacillati</taxon>
        <taxon>Actinomycetota</taxon>
        <taxon>Actinomycetes</taxon>
        <taxon>Kitasatosporales</taxon>
        <taxon>Streptomycetaceae</taxon>
        <taxon>Streptomyces</taxon>
    </lineage>
</organism>
<evidence type="ECO:0000256" key="4">
    <source>
        <dbReference type="ARBA" id="ARBA00022825"/>
    </source>
</evidence>
<dbReference type="InterPro" id="IPR005151">
    <property type="entry name" value="Tail-specific_protease"/>
</dbReference>
<keyword evidence="2" id="KW-0645">Protease</keyword>
<feature type="region of interest" description="Disordered" evidence="5">
    <location>
        <begin position="38"/>
        <end position="71"/>
    </location>
</feature>
<feature type="domain" description="PDZ" evidence="6">
    <location>
        <begin position="91"/>
        <end position="157"/>
    </location>
</feature>
<dbReference type="CDD" id="cd07560">
    <property type="entry name" value="Peptidase_S41_CPP"/>
    <property type="match status" value="1"/>
</dbReference>
<dbReference type="PANTHER" id="PTHR32060:SF30">
    <property type="entry name" value="CARBOXY-TERMINAL PROCESSING PROTEASE CTPA"/>
    <property type="match status" value="1"/>
</dbReference>
<dbReference type="SMART" id="SM00245">
    <property type="entry name" value="TSPc"/>
    <property type="match status" value="1"/>
</dbReference>
<evidence type="ECO:0000313" key="8">
    <source>
        <dbReference type="Proteomes" id="UP000694501"/>
    </source>
</evidence>
<dbReference type="PANTHER" id="PTHR32060">
    <property type="entry name" value="TAIL-SPECIFIC PROTEASE"/>
    <property type="match status" value="1"/>
</dbReference>
<dbReference type="RefSeq" id="WP_211041132.1">
    <property type="nucleotide sequence ID" value="NZ_JAELVF020000001.1"/>
</dbReference>
<dbReference type="GO" id="GO:0004175">
    <property type="term" value="F:endopeptidase activity"/>
    <property type="evidence" value="ECO:0007669"/>
    <property type="project" value="TreeGrafter"/>
</dbReference>
<keyword evidence="4" id="KW-0720">Serine protease</keyword>
<dbReference type="Proteomes" id="UP000694501">
    <property type="component" value="Unassembled WGS sequence"/>
</dbReference>
<dbReference type="InterPro" id="IPR001478">
    <property type="entry name" value="PDZ"/>
</dbReference>
<dbReference type="Gene3D" id="2.30.42.10">
    <property type="match status" value="1"/>
</dbReference>
<dbReference type="Pfam" id="PF17820">
    <property type="entry name" value="PDZ_6"/>
    <property type="match status" value="1"/>
</dbReference>
<evidence type="ECO:0000256" key="3">
    <source>
        <dbReference type="ARBA" id="ARBA00022801"/>
    </source>
</evidence>
<dbReference type="InterPro" id="IPR041489">
    <property type="entry name" value="PDZ_6"/>
</dbReference>
<comment type="caution">
    <text evidence="7">The sequence shown here is derived from an EMBL/GenBank/DDBJ whole genome shotgun (WGS) entry which is preliminary data.</text>
</comment>
<dbReference type="SMART" id="SM00228">
    <property type="entry name" value="PDZ"/>
    <property type="match status" value="1"/>
</dbReference>
<accession>A0A949JER1</accession>
<dbReference type="SUPFAM" id="SSF52096">
    <property type="entry name" value="ClpP/crotonase"/>
    <property type="match status" value="1"/>
</dbReference>
<dbReference type="EMBL" id="JAELVF020000001">
    <property type="protein sequence ID" value="MBU7598682.1"/>
    <property type="molecule type" value="Genomic_DNA"/>
</dbReference>
<dbReference type="InterPro" id="IPR029045">
    <property type="entry name" value="ClpP/crotonase-like_dom_sf"/>
</dbReference>
<dbReference type="InterPro" id="IPR036034">
    <property type="entry name" value="PDZ_sf"/>
</dbReference>
<dbReference type="Gene3D" id="3.90.226.10">
    <property type="entry name" value="2-enoyl-CoA Hydratase, Chain A, domain 1"/>
    <property type="match status" value="1"/>
</dbReference>
<dbReference type="GO" id="GO:0007165">
    <property type="term" value="P:signal transduction"/>
    <property type="evidence" value="ECO:0007669"/>
    <property type="project" value="TreeGrafter"/>
</dbReference>
<evidence type="ECO:0000256" key="2">
    <source>
        <dbReference type="ARBA" id="ARBA00022670"/>
    </source>
</evidence>
<evidence type="ECO:0000259" key="6">
    <source>
        <dbReference type="PROSITE" id="PS50106"/>
    </source>
</evidence>
<reference evidence="7" key="1">
    <citation type="submission" date="2021-06" db="EMBL/GenBank/DDBJ databases">
        <title>Sequencing of actinobacteria type strains.</title>
        <authorList>
            <person name="Nguyen G.-S."/>
            <person name="Wentzel A."/>
        </authorList>
    </citation>
    <scope>NUCLEOTIDE SEQUENCE</scope>
    <source>
        <strain evidence="7">P38-E01</strain>
    </source>
</reference>
<gene>
    <name evidence="7" type="ORF">JGS22_013920</name>
</gene>
<dbReference type="Gene3D" id="3.30.750.44">
    <property type="match status" value="1"/>
</dbReference>
<dbReference type="GO" id="GO:0030288">
    <property type="term" value="C:outer membrane-bounded periplasmic space"/>
    <property type="evidence" value="ECO:0007669"/>
    <property type="project" value="TreeGrafter"/>
</dbReference>
<evidence type="ECO:0000313" key="7">
    <source>
        <dbReference type="EMBL" id="MBU7598682.1"/>
    </source>
</evidence>
<keyword evidence="3" id="KW-0378">Hydrolase</keyword>
<dbReference type="InterPro" id="IPR004447">
    <property type="entry name" value="Peptidase_S41A"/>
</dbReference>
<evidence type="ECO:0000256" key="1">
    <source>
        <dbReference type="ARBA" id="ARBA00009179"/>
    </source>
</evidence>
<dbReference type="AlphaFoldDB" id="A0A949JER1"/>
<proteinExistence type="inferred from homology"/>
<dbReference type="GO" id="GO:0008236">
    <property type="term" value="F:serine-type peptidase activity"/>
    <property type="evidence" value="ECO:0007669"/>
    <property type="project" value="UniProtKB-KW"/>
</dbReference>
<dbReference type="PROSITE" id="PS50106">
    <property type="entry name" value="PDZ"/>
    <property type="match status" value="1"/>
</dbReference>
<keyword evidence="8" id="KW-1185">Reference proteome</keyword>
<dbReference type="GO" id="GO:0006508">
    <property type="term" value="P:proteolysis"/>
    <property type="evidence" value="ECO:0007669"/>
    <property type="project" value="UniProtKB-KW"/>
</dbReference>
<protein>
    <submittedName>
        <fullName evidence="7">PDZ domain-containing protein</fullName>
    </submittedName>
</protein>